<dbReference type="AlphaFoldDB" id="A0ABD2ZN35"/>
<sequence length="203" mass="23121">MIAYLSHLFRNPGVEFPFPTIYLSDFELVKACESGAAAIADMMKVILRLEGLKEEMHEISFGLELSHVNFIWVIRFPLGQEITPDEALSEGFLKRVGDWGKNCEKLRTTGKNIGTSNYRSQSMPRLVVEIGVGVEIMRDKNGKFDRQVIAKVIKDVVVEKMGENVRRKMRDVREKMKSRENQELGEVVVLLKQLVKENGHPST</sequence>
<dbReference type="Gene3D" id="3.40.50.2000">
    <property type="entry name" value="Glycogen Phosphorylase B"/>
    <property type="match status" value="2"/>
</dbReference>
<proteinExistence type="predicted"/>
<dbReference type="GO" id="GO:0008194">
    <property type="term" value="F:UDP-glycosyltransferase activity"/>
    <property type="evidence" value="ECO:0007669"/>
    <property type="project" value="UniProtKB-ARBA"/>
</dbReference>
<comment type="caution">
    <text evidence="1">The sequence shown here is derived from an EMBL/GenBank/DDBJ whole genome shotgun (WGS) entry which is preliminary data.</text>
</comment>
<accession>A0ABD2ZN35</accession>
<dbReference type="EMBL" id="JBJUIK010000008">
    <property type="protein sequence ID" value="KAL3520851.1"/>
    <property type="molecule type" value="Genomic_DNA"/>
</dbReference>
<keyword evidence="2" id="KW-1185">Reference proteome</keyword>
<protein>
    <submittedName>
        <fullName evidence="1">Uncharacterized protein</fullName>
    </submittedName>
</protein>
<dbReference type="GO" id="GO:1901135">
    <property type="term" value="P:carbohydrate derivative metabolic process"/>
    <property type="evidence" value="ECO:0007669"/>
    <property type="project" value="UniProtKB-ARBA"/>
</dbReference>
<dbReference type="SUPFAM" id="SSF53756">
    <property type="entry name" value="UDP-Glycosyltransferase/glycogen phosphorylase"/>
    <property type="match status" value="2"/>
</dbReference>
<dbReference type="PANTHER" id="PTHR48044:SF29">
    <property type="entry name" value="GLYCOSYLTRANSFERASE"/>
    <property type="match status" value="1"/>
</dbReference>
<dbReference type="Proteomes" id="UP001630127">
    <property type="component" value="Unassembled WGS sequence"/>
</dbReference>
<evidence type="ECO:0000313" key="1">
    <source>
        <dbReference type="EMBL" id="KAL3520851.1"/>
    </source>
</evidence>
<evidence type="ECO:0000313" key="2">
    <source>
        <dbReference type="Proteomes" id="UP001630127"/>
    </source>
</evidence>
<gene>
    <name evidence="1" type="ORF">ACH5RR_019000</name>
</gene>
<reference evidence="1 2" key="1">
    <citation type="submission" date="2024-11" db="EMBL/GenBank/DDBJ databases">
        <title>A near-complete genome assembly of Cinchona calisaya.</title>
        <authorList>
            <person name="Lian D.C."/>
            <person name="Zhao X.W."/>
            <person name="Wei L."/>
        </authorList>
    </citation>
    <scope>NUCLEOTIDE SEQUENCE [LARGE SCALE GENOMIC DNA]</scope>
    <source>
        <tissue evidence="1">Nenye</tissue>
    </source>
</reference>
<organism evidence="1 2">
    <name type="scientific">Cinchona calisaya</name>
    <dbReference type="NCBI Taxonomy" id="153742"/>
    <lineage>
        <taxon>Eukaryota</taxon>
        <taxon>Viridiplantae</taxon>
        <taxon>Streptophyta</taxon>
        <taxon>Embryophyta</taxon>
        <taxon>Tracheophyta</taxon>
        <taxon>Spermatophyta</taxon>
        <taxon>Magnoliopsida</taxon>
        <taxon>eudicotyledons</taxon>
        <taxon>Gunneridae</taxon>
        <taxon>Pentapetalae</taxon>
        <taxon>asterids</taxon>
        <taxon>lamiids</taxon>
        <taxon>Gentianales</taxon>
        <taxon>Rubiaceae</taxon>
        <taxon>Cinchonoideae</taxon>
        <taxon>Cinchoneae</taxon>
        <taxon>Cinchona</taxon>
    </lineage>
</organism>
<name>A0ABD2ZN35_9GENT</name>
<dbReference type="PANTHER" id="PTHR48044">
    <property type="entry name" value="GLYCOSYLTRANSFERASE"/>
    <property type="match status" value="1"/>
</dbReference>